<feature type="region of interest" description="Disordered" evidence="1">
    <location>
        <begin position="291"/>
        <end position="372"/>
    </location>
</feature>
<feature type="region of interest" description="Disordered" evidence="1">
    <location>
        <begin position="90"/>
        <end position="116"/>
    </location>
</feature>
<proteinExistence type="predicted"/>
<gene>
    <name evidence="3" type="ORF">AAE3_LOCUS10268</name>
</gene>
<dbReference type="AlphaFoldDB" id="A0A8S0X5S8"/>
<dbReference type="Pfam" id="PF09429">
    <property type="entry name" value="Wbp11"/>
    <property type="match status" value="1"/>
</dbReference>
<dbReference type="InterPro" id="IPR019007">
    <property type="entry name" value="Wbp11/ELF5/Saf1_N"/>
</dbReference>
<evidence type="ECO:0000313" key="3">
    <source>
        <dbReference type="EMBL" id="CAA7268032.1"/>
    </source>
</evidence>
<sequence>MAKKNLNPADAYRKAQRKKELKKNKAERAKTRDLAIVKKDTSDLESAIKELEESRSDAGKLAELKAELENINRKKAEFVAEHPEARRLVYRRRKEGEPEPELPLRKRNLFKKNGLPRHPERSIYYDSVMNPFGVAPPGMPYVERPLRPDEIDSDVEMEDVNEGDEDDIPLPFGLPPGTEEVTSDDDIPMPEGPPSGREKEYENAPMPPMPAHVPMPPPMFSGMPPLPPGFPPQMAANMPIPPLPPLPPAGFPVTNESFLPPPPPPAGLPIGAPAVPPPPPPPFPYVTMGGWNGPPPPPPPRLPPFPNATLPPFPPSIFPPPPPKFLPRQQSASALQDPLSSVPHQTFQAHRASQFTPHPSLPANPGKSTLVANPSLPAKPIAAAEWQQLQCLQNLSCAI</sequence>
<organism evidence="3 4">
    <name type="scientific">Cyclocybe aegerita</name>
    <name type="common">Black poplar mushroom</name>
    <name type="synonym">Agrocybe aegerita</name>
    <dbReference type="NCBI Taxonomy" id="1973307"/>
    <lineage>
        <taxon>Eukaryota</taxon>
        <taxon>Fungi</taxon>
        <taxon>Dikarya</taxon>
        <taxon>Basidiomycota</taxon>
        <taxon>Agaricomycotina</taxon>
        <taxon>Agaricomycetes</taxon>
        <taxon>Agaricomycetidae</taxon>
        <taxon>Agaricales</taxon>
        <taxon>Agaricineae</taxon>
        <taxon>Bolbitiaceae</taxon>
        <taxon>Cyclocybe</taxon>
    </lineage>
</organism>
<protein>
    <recommendedName>
        <fullName evidence="2">Wbp11/ELF5/Saf1 N-terminal domain-containing protein</fullName>
    </recommendedName>
</protein>
<feature type="compositionally biased region" description="Polar residues" evidence="1">
    <location>
        <begin position="328"/>
        <end position="357"/>
    </location>
</feature>
<feature type="region of interest" description="Disordered" evidence="1">
    <location>
        <begin position="157"/>
        <end position="213"/>
    </location>
</feature>
<evidence type="ECO:0000313" key="4">
    <source>
        <dbReference type="Proteomes" id="UP000467700"/>
    </source>
</evidence>
<feature type="compositionally biased region" description="Pro residues" evidence="1">
    <location>
        <begin position="293"/>
        <end position="325"/>
    </location>
</feature>
<reference evidence="3 4" key="1">
    <citation type="submission" date="2020-01" db="EMBL/GenBank/DDBJ databases">
        <authorList>
            <person name="Gupta K D."/>
        </authorList>
    </citation>
    <scope>NUCLEOTIDE SEQUENCE [LARGE SCALE GENOMIC DNA]</scope>
</reference>
<comment type="caution">
    <text evidence="3">The sequence shown here is derived from an EMBL/GenBank/DDBJ whole genome shotgun (WGS) entry which is preliminary data.</text>
</comment>
<accession>A0A8S0X5S8</accession>
<feature type="domain" description="Wbp11/ELF5/Saf1 N-terminal" evidence="2">
    <location>
        <begin position="3"/>
        <end position="72"/>
    </location>
</feature>
<dbReference type="Proteomes" id="UP000467700">
    <property type="component" value="Unassembled WGS sequence"/>
</dbReference>
<feature type="region of interest" description="Disordered" evidence="1">
    <location>
        <begin position="1"/>
        <end position="33"/>
    </location>
</feature>
<name>A0A8S0X5S8_CYCAE</name>
<evidence type="ECO:0000256" key="1">
    <source>
        <dbReference type="SAM" id="MobiDB-lite"/>
    </source>
</evidence>
<evidence type="ECO:0000259" key="2">
    <source>
        <dbReference type="Pfam" id="PF09429"/>
    </source>
</evidence>
<dbReference type="GO" id="GO:0006396">
    <property type="term" value="P:RNA processing"/>
    <property type="evidence" value="ECO:0007669"/>
    <property type="project" value="InterPro"/>
</dbReference>
<feature type="compositionally biased region" description="Acidic residues" evidence="1">
    <location>
        <begin position="157"/>
        <end position="168"/>
    </location>
</feature>
<feature type="compositionally biased region" description="Basic and acidic residues" evidence="1">
    <location>
        <begin position="23"/>
        <end position="33"/>
    </location>
</feature>
<dbReference type="OrthoDB" id="205569at2759"/>
<keyword evidence="4" id="KW-1185">Reference proteome</keyword>
<dbReference type="EMBL" id="CACVBS010000065">
    <property type="protein sequence ID" value="CAA7268032.1"/>
    <property type="molecule type" value="Genomic_DNA"/>
</dbReference>